<feature type="compositionally biased region" description="Basic and acidic residues" evidence="11">
    <location>
        <begin position="924"/>
        <end position="933"/>
    </location>
</feature>
<keyword evidence="4 12" id="KW-0812">Transmembrane</keyword>
<evidence type="ECO:0000256" key="8">
    <source>
        <dbReference type="ARBA" id="ARBA00023055"/>
    </source>
</evidence>
<feature type="region of interest" description="Disordered" evidence="11">
    <location>
        <begin position="919"/>
        <end position="963"/>
    </location>
</feature>
<evidence type="ECO:0000313" key="15">
    <source>
        <dbReference type="EMBL" id="KAJ7757044.1"/>
    </source>
</evidence>
<feature type="compositionally biased region" description="Acidic residues" evidence="11">
    <location>
        <begin position="934"/>
        <end position="952"/>
    </location>
</feature>
<dbReference type="InterPro" id="IPR057349">
    <property type="entry name" value="C2_Mug190_3rd"/>
</dbReference>
<dbReference type="PROSITE" id="PS51847">
    <property type="entry name" value="SMP"/>
    <property type="match status" value="1"/>
</dbReference>
<evidence type="ECO:0000256" key="5">
    <source>
        <dbReference type="ARBA" id="ARBA00022737"/>
    </source>
</evidence>
<evidence type="ECO:0000313" key="16">
    <source>
        <dbReference type="Proteomes" id="UP001215598"/>
    </source>
</evidence>
<dbReference type="SUPFAM" id="SSF49562">
    <property type="entry name" value="C2 domain (Calcium/lipid-binding domain, CaLB)"/>
    <property type="match status" value="2"/>
</dbReference>
<accession>A0AAD7J4X7</accession>
<keyword evidence="6" id="KW-0256">Endoplasmic reticulum</keyword>
<keyword evidence="8" id="KW-0445">Lipid transport</keyword>
<keyword evidence="10 12" id="KW-0472">Membrane</keyword>
<keyword evidence="3" id="KW-0597">Phosphoprotein</keyword>
<comment type="caution">
    <text evidence="15">The sequence shown here is derived from an EMBL/GenBank/DDBJ whole genome shotgun (WGS) entry which is preliminary data.</text>
</comment>
<sequence>MPTTKPLLPTTMSDSPSARSSGASTPAASGSGSRTVTDPVTHLNLRGIKDSTSEELQAVSTRTTPSSEDPPNPDESHMNGLVDAESRKDLGADEVRQNKMQTATIAAVAAFGSSSLVLLISRVLAGWAGSLFAGAMCCILALGAAGGVLYFWNPQVPKIQLPGEETQLHKSESDSPESAKWFNALLYSLWPIVNPSLFVSVADMLEDALQASLPKLIHGVRVADIGQGSEALRILGIRSLEGGDTSKASEDEGDFVNLEVAVAYRARPHGKSLKDRSGNPHILMQFMVAGGVLIPVWIELTGIIATARMRIQLMPNPPFLSAMTLTLLGQPKISLKATPLAKSFLNVMDIPGLSSWLQSSIDAAVAEYVAPRSLNLDLKTLLSGRDQMDTETVGVVVVIVKSAVGFKDGDGGKFWESSAEKRGDPYATIGWGKWGKPIWSSRIIENEGDPVWEEVAVLLVGPSELNAKEKLRLQVWDSDRDAADDLLGTVEVNLHDIMNDEKTLNTMDSRTDRFTDLNGKPWPGELRWDCGYFAKTTMEQHLTEKGENIDEFKHDIETEAERELRETEAVRHDNREEIDKQKKADMKDRSDEIIAGSPPANEWPSGILAIQIEQIRGLLVQQTRGSVVQEGAEDEGQQDLPSAYCTVIVNHARVYKTRTKLKTNKPFFAASTERFIKDWRTATVIIAVRDERPHEADALIGVVVLPLATLLKKRSQISNSFPLVGGVGFGRVQLSLVFRSVQARIPKSLLGWDICTLDIQPRAHEKGGDFPADLGACKLVLRTSNSKGKMRAHPEGGWMQKHEKPVRLAVKRRFGECLLVEFRKPHMGTHHTVAFGTLWFKDITDEEEMTVELPVWRNEHKALDRARVNAEQPEGMEKCGMLELKVKMWPGLNGYHKALAQNDASFGDVMEVLDAAEEVGGGDSAHDSLHDDESSSDSDAEEEGAGEEEEEAKDGAGNGGLVSEVKNYKKNKEEMHRKHRGLMQWGGMRKLAWIGHNAEDAVQDVEQKVKGKFKHHQTEQGMDVEA</sequence>
<dbReference type="EMBL" id="JARKIB010000045">
    <property type="protein sequence ID" value="KAJ7757044.1"/>
    <property type="molecule type" value="Genomic_DNA"/>
</dbReference>
<dbReference type="InterPro" id="IPR037765">
    <property type="entry name" value="C2B_Tricalbin"/>
</dbReference>
<dbReference type="InterPro" id="IPR000008">
    <property type="entry name" value="C2_dom"/>
</dbReference>
<dbReference type="Gene3D" id="2.60.40.150">
    <property type="entry name" value="C2 domain"/>
    <property type="match status" value="2"/>
</dbReference>
<evidence type="ECO:0000256" key="3">
    <source>
        <dbReference type="ARBA" id="ARBA00022553"/>
    </source>
</evidence>
<feature type="compositionally biased region" description="Polar residues" evidence="11">
    <location>
        <begin position="54"/>
        <end position="64"/>
    </location>
</feature>
<evidence type="ECO:0000256" key="11">
    <source>
        <dbReference type="SAM" id="MobiDB-lite"/>
    </source>
</evidence>
<dbReference type="PROSITE" id="PS50004">
    <property type="entry name" value="C2"/>
    <property type="match status" value="2"/>
</dbReference>
<feature type="region of interest" description="Disordered" evidence="11">
    <location>
        <begin position="563"/>
        <end position="588"/>
    </location>
</feature>
<evidence type="ECO:0000256" key="4">
    <source>
        <dbReference type="ARBA" id="ARBA00022692"/>
    </source>
</evidence>
<feature type="compositionally biased region" description="Low complexity" evidence="11">
    <location>
        <begin position="1"/>
        <end position="35"/>
    </location>
</feature>
<dbReference type="InterPro" id="IPR035892">
    <property type="entry name" value="C2_domain_sf"/>
</dbReference>
<evidence type="ECO:0000256" key="6">
    <source>
        <dbReference type="ARBA" id="ARBA00022824"/>
    </source>
</evidence>
<dbReference type="AlphaFoldDB" id="A0AAD7J4X7"/>
<evidence type="ECO:0008006" key="17">
    <source>
        <dbReference type="Google" id="ProtNLM"/>
    </source>
</evidence>
<comment type="subcellular location">
    <subcellularLocation>
        <location evidence="1">Endoplasmic reticulum membrane</location>
    </subcellularLocation>
</comment>
<feature type="domain" description="C2" evidence="13">
    <location>
        <begin position="588"/>
        <end position="721"/>
    </location>
</feature>
<evidence type="ECO:0000259" key="14">
    <source>
        <dbReference type="PROSITE" id="PS51847"/>
    </source>
</evidence>
<keyword evidence="2" id="KW-0813">Transport</keyword>
<protein>
    <recommendedName>
        <fullName evidence="17">Meiotically up-regulated protein</fullName>
    </recommendedName>
</protein>
<dbReference type="GO" id="GO:0061817">
    <property type="term" value="P:endoplasmic reticulum-plasma membrane tethering"/>
    <property type="evidence" value="ECO:0007669"/>
    <property type="project" value="InterPro"/>
</dbReference>
<feature type="region of interest" description="Disordered" evidence="11">
    <location>
        <begin position="1"/>
        <end position="80"/>
    </location>
</feature>
<keyword evidence="9" id="KW-0446">Lipid-binding</keyword>
<evidence type="ECO:0000256" key="1">
    <source>
        <dbReference type="ARBA" id="ARBA00004586"/>
    </source>
</evidence>
<evidence type="ECO:0000259" key="13">
    <source>
        <dbReference type="PROSITE" id="PS50004"/>
    </source>
</evidence>
<dbReference type="InterPro" id="IPR031468">
    <property type="entry name" value="SMP_LBD"/>
</dbReference>
<dbReference type="Pfam" id="PF25669">
    <property type="entry name" value="SMP_MUG190-like"/>
    <property type="match status" value="1"/>
</dbReference>
<dbReference type="CDD" id="cd04052">
    <property type="entry name" value="C2B_Tricalbin-like"/>
    <property type="match status" value="1"/>
</dbReference>
<dbReference type="PANTHER" id="PTHR47348:SF2">
    <property type="entry name" value="MEIOTICALLY UP-REGULATED 190 PROTEIN"/>
    <property type="match status" value="1"/>
</dbReference>
<keyword evidence="16" id="KW-1185">Reference proteome</keyword>
<feature type="transmembrane region" description="Helical" evidence="12">
    <location>
        <begin position="131"/>
        <end position="152"/>
    </location>
</feature>
<dbReference type="CDD" id="cd21676">
    <property type="entry name" value="SMP_Mug190"/>
    <property type="match status" value="1"/>
</dbReference>
<keyword evidence="5" id="KW-0677">Repeat</keyword>
<keyword evidence="7 12" id="KW-1133">Transmembrane helix</keyword>
<feature type="domain" description="C2" evidence="13">
    <location>
        <begin position="376"/>
        <end position="507"/>
    </location>
</feature>
<evidence type="ECO:0000256" key="12">
    <source>
        <dbReference type="SAM" id="Phobius"/>
    </source>
</evidence>
<feature type="transmembrane region" description="Helical" evidence="12">
    <location>
        <begin position="282"/>
        <end position="305"/>
    </location>
</feature>
<dbReference type="Pfam" id="PF00168">
    <property type="entry name" value="C2"/>
    <property type="match status" value="2"/>
</dbReference>
<feature type="transmembrane region" description="Helical" evidence="12">
    <location>
        <begin position="105"/>
        <end position="125"/>
    </location>
</feature>
<dbReference type="SMART" id="SM00239">
    <property type="entry name" value="C2"/>
    <property type="match status" value="2"/>
</dbReference>
<dbReference type="Pfam" id="PF25331">
    <property type="entry name" value="C2_Mug190_3rd"/>
    <property type="match status" value="1"/>
</dbReference>
<evidence type="ECO:0000256" key="9">
    <source>
        <dbReference type="ARBA" id="ARBA00023121"/>
    </source>
</evidence>
<dbReference type="Proteomes" id="UP001215598">
    <property type="component" value="Unassembled WGS sequence"/>
</dbReference>
<evidence type="ECO:0000256" key="2">
    <source>
        <dbReference type="ARBA" id="ARBA00022448"/>
    </source>
</evidence>
<organism evidence="15 16">
    <name type="scientific">Mycena metata</name>
    <dbReference type="NCBI Taxonomy" id="1033252"/>
    <lineage>
        <taxon>Eukaryota</taxon>
        <taxon>Fungi</taxon>
        <taxon>Dikarya</taxon>
        <taxon>Basidiomycota</taxon>
        <taxon>Agaricomycotina</taxon>
        <taxon>Agaricomycetes</taxon>
        <taxon>Agaricomycetidae</taxon>
        <taxon>Agaricales</taxon>
        <taxon>Marasmiineae</taxon>
        <taxon>Mycenaceae</taxon>
        <taxon>Mycena</taxon>
    </lineage>
</organism>
<dbReference type="GO" id="GO:0008289">
    <property type="term" value="F:lipid binding"/>
    <property type="evidence" value="ECO:0007669"/>
    <property type="project" value="UniProtKB-KW"/>
</dbReference>
<dbReference type="PANTHER" id="PTHR47348">
    <property type="entry name" value="MEIOTICALLY UP-REGULATED GENE 190 PROTEIN"/>
    <property type="match status" value="1"/>
</dbReference>
<feature type="domain" description="SMP-LTD" evidence="14">
    <location>
        <begin position="175"/>
        <end position="379"/>
    </location>
</feature>
<evidence type="ECO:0000256" key="10">
    <source>
        <dbReference type="ARBA" id="ARBA00023136"/>
    </source>
</evidence>
<gene>
    <name evidence="15" type="ORF">B0H16DRAFT_1674685</name>
</gene>
<dbReference type="GO" id="GO:0006869">
    <property type="term" value="P:lipid transport"/>
    <property type="evidence" value="ECO:0007669"/>
    <property type="project" value="UniProtKB-KW"/>
</dbReference>
<dbReference type="GO" id="GO:0005789">
    <property type="term" value="C:endoplasmic reticulum membrane"/>
    <property type="evidence" value="ECO:0007669"/>
    <property type="project" value="UniProtKB-SubCell"/>
</dbReference>
<evidence type="ECO:0000256" key="7">
    <source>
        <dbReference type="ARBA" id="ARBA00022989"/>
    </source>
</evidence>
<proteinExistence type="predicted"/>
<reference evidence="15" key="1">
    <citation type="submission" date="2023-03" db="EMBL/GenBank/DDBJ databases">
        <title>Massive genome expansion in bonnet fungi (Mycena s.s.) driven by repeated elements and novel gene families across ecological guilds.</title>
        <authorList>
            <consortium name="Lawrence Berkeley National Laboratory"/>
            <person name="Harder C.B."/>
            <person name="Miyauchi S."/>
            <person name="Viragh M."/>
            <person name="Kuo A."/>
            <person name="Thoen E."/>
            <person name="Andreopoulos B."/>
            <person name="Lu D."/>
            <person name="Skrede I."/>
            <person name="Drula E."/>
            <person name="Henrissat B."/>
            <person name="Morin E."/>
            <person name="Kohler A."/>
            <person name="Barry K."/>
            <person name="LaButti K."/>
            <person name="Morin E."/>
            <person name="Salamov A."/>
            <person name="Lipzen A."/>
            <person name="Mereny Z."/>
            <person name="Hegedus B."/>
            <person name="Baldrian P."/>
            <person name="Stursova M."/>
            <person name="Weitz H."/>
            <person name="Taylor A."/>
            <person name="Grigoriev I.V."/>
            <person name="Nagy L.G."/>
            <person name="Martin F."/>
            <person name="Kauserud H."/>
        </authorList>
    </citation>
    <scope>NUCLEOTIDE SEQUENCE</scope>
    <source>
        <strain evidence="15">CBHHK182m</strain>
    </source>
</reference>
<name>A0AAD7J4X7_9AGAR</name>